<gene>
    <name evidence="4" type="ORF">SISSUDRAFT_1128778</name>
</gene>
<keyword evidence="1" id="KW-0862">Zinc</keyword>
<keyword evidence="1" id="KW-0863">Zinc-finger</keyword>
<feature type="compositionally biased region" description="Polar residues" evidence="2">
    <location>
        <begin position="76"/>
        <end position="96"/>
    </location>
</feature>
<dbReference type="PROSITE" id="PS00028">
    <property type="entry name" value="ZINC_FINGER_C2H2_1"/>
    <property type="match status" value="1"/>
</dbReference>
<dbReference type="Proteomes" id="UP000076798">
    <property type="component" value="Unassembled WGS sequence"/>
</dbReference>
<dbReference type="AlphaFoldDB" id="A0A166DGE3"/>
<protein>
    <recommendedName>
        <fullName evidence="3">C2H2-type domain-containing protein</fullName>
    </recommendedName>
</protein>
<dbReference type="OrthoDB" id="1405595at2759"/>
<evidence type="ECO:0000313" key="4">
    <source>
        <dbReference type="EMBL" id="KZT38501.1"/>
    </source>
</evidence>
<dbReference type="Gene3D" id="3.30.160.60">
    <property type="entry name" value="Classic Zinc Finger"/>
    <property type="match status" value="1"/>
</dbReference>
<evidence type="ECO:0000256" key="1">
    <source>
        <dbReference type="PROSITE-ProRule" id="PRU00042"/>
    </source>
</evidence>
<proteinExistence type="predicted"/>
<organism evidence="4 5">
    <name type="scientific">Sistotremastrum suecicum HHB10207 ss-3</name>
    <dbReference type="NCBI Taxonomy" id="1314776"/>
    <lineage>
        <taxon>Eukaryota</taxon>
        <taxon>Fungi</taxon>
        <taxon>Dikarya</taxon>
        <taxon>Basidiomycota</taxon>
        <taxon>Agaricomycotina</taxon>
        <taxon>Agaricomycetes</taxon>
        <taxon>Sistotremastrales</taxon>
        <taxon>Sistotremastraceae</taxon>
        <taxon>Sistotremastrum</taxon>
    </lineage>
</organism>
<evidence type="ECO:0000256" key="2">
    <source>
        <dbReference type="SAM" id="MobiDB-lite"/>
    </source>
</evidence>
<name>A0A166DGE3_9AGAM</name>
<dbReference type="EMBL" id="KV428062">
    <property type="protein sequence ID" value="KZT38501.1"/>
    <property type="molecule type" value="Genomic_DNA"/>
</dbReference>
<keyword evidence="1" id="KW-0479">Metal-binding</keyword>
<reference evidence="4 5" key="1">
    <citation type="journal article" date="2016" name="Mol. Biol. Evol.">
        <title>Comparative Genomics of Early-Diverging Mushroom-Forming Fungi Provides Insights into the Origins of Lignocellulose Decay Capabilities.</title>
        <authorList>
            <person name="Nagy L.G."/>
            <person name="Riley R."/>
            <person name="Tritt A."/>
            <person name="Adam C."/>
            <person name="Daum C."/>
            <person name="Floudas D."/>
            <person name="Sun H."/>
            <person name="Yadav J.S."/>
            <person name="Pangilinan J."/>
            <person name="Larsson K.H."/>
            <person name="Matsuura K."/>
            <person name="Barry K."/>
            <person name="Labutti K."/>
            <person name="Kuo R."/>
            <person name="Ohm R.A."/>
            <person name="Bhattacharya S.S."/>
            <person name="Shirouzu T."/>
            <person name="Yoshinaga Y."/>
            <person name="Martin F.M."/>
            <person name="Grigoriev I.V."/>
            <person name="Hibbett D.S."/>
        </authorList>
    </citation>
    <scope>NUCLEOTIDE SEQUENCE [LARGE SCALE GENOMIC DNA]</scope>
    <source>
        <strain evidence="4 5">HHB10207 ss-3</strain>
    </source>
</reference>
<evidence type="ECO:0000259" key="3">
    <source>
        <dbReference type="PROSITE" id="PS50157"/>
    </source>
</evidence>
<feature type="compositionally biased region" description="Basic residues" evidence="2">
    <location>
        <begin position="282"/>
        <end position="305"/>
    </location>
</feature>
<accession>A0A166DGE3</accession>
<dbReference type="InterPro" id="IPR013087">
    <property type="entry name" value="Znf_C2H2_type"/>
</dbReference>
<sequence length="466" mass="52114">MSSLYQMYPYQTVEDAFNPFANYQLPHQIGHNVDAHNDPYSAEAYSLCASDPFGYASEHAHGSHLTIDPSHLNVPSWPSSSASTRDSTPTLSRSSSYGSYDPYVGSCMSSSHSQAQPIGYTSSSFVDDYYPNPQSMASYPSPTPAVPMYTITPPTPPPQPSSSFNDQYYSHAASIQEMYGINMDAQWGDIDQPDVLQPEVLFEDDGNYLVGMSLISETIPYAEYGTAPETDLEEVEGASHTVQSIPSKREDNPIIIPTLLDIPLSQQPDADLAHPSSSTSSPRHRAPTKPKKGKKAAGRKLRSKAPAKATTISVPRSRRLRSRLVPAAAEVFEDDEREIQSLTDVDEDDGQFTDCADDEDFVPPADDDPRYWPFRFDDDTLRDLKEANIPRRWCYRRRTGHCRWIVENGERCDVHNTTREGDWVRHIEGHARTALGIRYACHLCDATLSRDDALLRHLRTVHKVKV</sequence>
<dbReference type="PROSITE" id="PS50157">
    <property type="entry name" value="ZINC_FINGER_C2H2_2"/>
    <property type="match status" value="1"/>
</dbReference>
<keyword evidence="5" id="KW-1185">Reference proteome</keyword>
<evidence type="ECO:0000313" key="5">
    <source>
        <dbReference type="Proteomes" id="UP000076798"/>
    </source>
</evidence>
<feature type="region of interest" description="Disordered" evidence="2">
    <location>
        <begin position="75"/>
        <end position="96"/>
    </location>
</feature>
<dbReference type="GO" id="GO:0008270">
    <property type="term" value="F:zinc ion binding"/>
    <property type="evidence" value="ECO:0007669"/>
    <property type="project" value="UniProtKB-KW"/>
</dbReference>
<feature type="domain" description="C2H2-type" evidence="3">
    <location>
        <begin position="439"/>
        <end position="466"/>
    </location>
</feature>
<feature type="region of interest" description="Disordered" evidence="2">
    <location>
        <begin position="266"/>
        <end position="312"/>
    </location>
</feature>